<comment type="caution">
    <text evidence="9">The sequence shown here is derived from an EMBL/GenBank/DDBJ whole genome shotgun (WGS) entry which is preliminary data.</text>
</comment>
<feature type="region of interest" description="Disordered" evidence="8">
    <location>
        <begin position="287"/>
        <end position="343"/>
    </location>
</feature>
<dbReference type="GO" id="GO:1902977">
    <property type="term" value="P:mitotic DNA replication preinitiation complex assembly"/>
    <property type="evidence" value="ECO:0007669"/>
    <property type="project" value="TreeGrafter"/>
</dbReference>
<dbReference type="GO" id="GO:0003697">
    <property type="term" value="F:single-stranded DNA binding"/>
    <property type="evidence" value="ECO:0007669"/>
    <property type="project" value="TreeGrafter"/>
</dbReference>
<sequence length="343" mass="38871">MSEDILKVKQEIKDWEHAFQSKHGRLPSRSDVRNNPKIKALYSKYRSCKSNKQAPATKEKLTVQEDVDDNENVLPTPNGELGPTPQANGRVLSIFDVKLTPPESSPLRSKSAHVPDVLSSFDGASPETTPVKAKRRLSFSTPTKTSTGATPTTVTKTLQQTVETPRYLKSNVTTPTFRKNAIDFSISPSPLKPNRLRRKLMDVYNMSIMEIEEEEEEAAVEHFEDAKGMEDVEVVTAESNPPAKRKTQKRQTRRSKMAPRPVAEVSSLGEVDVQQRMIDLEEKERTALTTYMNSDSESEPETLANDQVHGSPVKKTRKPIAQNYKRLKINDPRSRRFKQRMRR</sequence>
<gene>
    <name evidence="9" type="ORF">KGF57_005247</name>
</gene>
<evidence type="ECO:0000256" key="4">
    <source>
        <dbReference type="ARBA" id="ARBA00022705"/>
    </source>
</evidence>
<name>A0AAD5FVZ1_9ASCO</name>
<accession>A0AAD5FVZ1</accession>
<evidence type="ECO:0000256" key="1">
    <source>
        <dbReference type="ARBA" id="ARBA00004123"/>
    </source>
</evidence>
<dbReference type="Pfam" id="PF11719">
    <property type="entry name" value="Drc1-Sld2"/>
    <property type="match status" value="1"/>
</dbReference>
<dbReference type="CDD" id="cd22289">
    <property type="entry name" value="RecQL4_SLD2_NTD"/>
    <property type="match status" value="1"/>
</dbReference>
<feature type="compositionally biased region" description="Low complexity" evidence="8">
    <location>
        <begin position="140"/>
        <end position="153"/>
    </location>
</feature>
<keyword evidence="4 7" id="KW-0235">DNA replication</keyword>
<reference evidence="9 10" key="1">
    <citation type="journal article" date="2022" name="DNA Res.">
        <title>Genome analysis of five recently described species of the CUG-Ser clade uncovers Candida theae as a new hybrid lineage with pathogenic potential in the Candida parapsilosis species complex.</title>
        <authorList>
            <person name="Mixao V."/>
            <person name="Del Olmo V."/>
            <person name="Hegedusova E."/>
            <person name="Saus E."/>
            <person name="Pryszcz L."/>
            <person name="Cillingova A."/>
            <person name="Nosek J."/>
            <person name="Gabaldon T."/>
        </authorList>
    </citation>
    <scope>NUCLEOTIDE SEQUENCE [LARGE SCALE GENOMIC DNA]</scope>
    <source>
        <strain evidence="9 10">CBS 12239</strain>
    </source>
</reference>
<dbReference type="InterPro" id="IPR021110">
    <property type="entry name" value="DNA_rep_checkpnt_protein"/>
</dbReference>
<keyword evidence="5 7" id="KW-0539">Nucleus</keyword>
<evidence type="ECO:0000256" key="3">
    <source>
        <dbReference type="ARBA" id="ARBA00018363"/>
    </source>
</evidence>
<proteinExistence type="inferred from homology"/>
<evidence type="ECO:0000256" key="5">
    <source>
        <dbReference type="ARBA" id="ARBA00023242"/>
    </source>
</evidence>
<dbReference type="InterPro" id="IPR040203">
    <property type="entry name" value="Sld2"/>
</dbReference>
<evidence type="ECO:0000256" key="7">
    <source>
        <dbReference type="RuleBase" id="RU367067"/>
    </source>
</evidence>
<comment type="subcellular location">
    <subcellularLocation>
        <location evidence="1 7">Nucleus</location>
    </subcellularLocation>
</comment>
<dbReference type="GO" id="GO:0003688">
    <property type="term" value="F:DNA replication origin binding"/>
    <property type="evidence" value="ECO:0007669"/>
    <property type="project" value="TreeGrafter"/>
</dbReference>
<evidence type="ECO:0000313" key="10">
    <source>
        <dbReference type="Proteomes" id="UP001204833"/>
    </source>
</evidence>
<feature type="compositionally biased region" description="Basic residues" evidence="8">
    <location>
        <begin position="243"/>
        <end position="257"/>
    </location>
</feature>
<keyword evidence="6 7" id="KW-0131">Cell cycle</keyword>
<organism evidence="9 10">
    <name type="scientific">Candida theae</name>
    <dbReference type="NCBI Taxonomy" id="1198502"/>
    <lineage>
        <taxon>Eukaryota</taxon>
        <taxon>Fungi</taxon>
        <taxon>Dikarya</taxon>
        <taxon>Ascomycota</taxon>
        <taxon>Saccharomycotina</taxon>
        <taxon>Pichiomycetes</taxon>
        <taxon>Debaryomycetaceae</taxon>
        <taxon>Candida/Lodderomyces clade</taxon>
        <taxon>Candida</taxon>
    </lineage>
</organism>
<dbReference type="Proteomes" id="UP001204833">
    <property type="component" value="Unassembled WGS sequence"/>
</dbReference>
<evidence type="ECO:0000256" key="6">
    <source>
        <dbReference type="ARBA" id="ARBA00023306"/>
    </source>
</evidence>
<feature type="region of interest" description="Disordered" evidence="8">
    <location>
        <begin position="118"/>
        <end position="153"/>
    </location>
</feature>
<dbReference type="GO" id="GO:0031261">
    <property type="term" value="C:DNA replication preinitiation complex"/>
    <property type="evidence" value="ECO:0007669"/>
    <property type="project" value="TreeGrafter"/>
</dbReference>
<dbReference type="PANTHER" id="PTHR28124">
    <property type="entry name" value="DNA REPLICATION REGULATOR SLD2"/>
    <property type="match status" value="1"/>
</dbReference>
<dbReference type="GeneID" id="76153291"/>
<feature type="region of interest" description="Disordered" evidence="8">
    <location>
        <begin position="237"/>
        <end position="263"/>
    </location>
</feature>
<feature type="region of interest" description="Disordered" evidence="8">
    <location>
        <begin position="49"/>
        <end position="87"/>
    </location>
</feature>
<keyword evidence="10" id="KW-1185">Reference proteome</keyword>
<dbReference type="Gene3D" id="1.10.10.1460">
    <property type="match status" value="1"/>
</dbReference>
<dbReference type="PANTHER" id="PTHR28124:SF1">
    <property type="entry name" value="DNA REPLICATION REGULATOR SLD2"/>
    <property type="match status" value="1"/>
</dbReference>
<protein>
    <recommendedName>
        <fullName evidence="3 7">DNA replication regulator SLD2</fullName>
    </recommendedName>
</protein>
<dbReference type="AlphaFoldDB" id="A0AAD5FVZ1"/>
<dbReference type="GO" id="GO:0000727">
    <property type="term" value="P:double-strand break repair via break-induced replication"/>
    <property type="evidence" value="ECO:0007669"/>
    <property type="project" value="TreeGrafter"/>
</dbReference>
<evidence type="ECO:0000256" key="8">
    <source>
        <dbReference type="SAM" id="MobiDB-lite"/>
    </source>
</evidence>
<comment type="function">
    <text evidence="7">Has a role in the initiation of DNA replication. Required at S-phase checkpoint.</text>
</comment>
<evidence type="ECO:0000256" key="2">
    <source>
        <dbReference type="ARBA" id="ARBA00007276"/>
    </source>
</evidence>
<comment type="similarity">
    <text evidence="2 7">Belongs to the SLD2 family.</text>
</comment>
<dbReference type="EMBL" id="JAIHNG010000177">
    <property type="protein sequence ID" value="KAI5948849.1"/>
    <property type="molecule type" value="Genomic_DNA"/>
</dbReference>
<dbReference type="RefSeq" id="XP_051606359.1">
    <property type="nucleotide sequence ID" value="XM_051754843.1"/>
</dbReference>
<dbReference type="FunFam" id="1.10.10.1460:FF:000001">
    <property type="entry name" value="DNA replication regulator Sld2"/>
    <property type="match status" value="1"/>
</dbReference>
<evidence type="ECO:0000313" key="9">
    <source>
        <dbReference type="EMBL" id="KAI5948849.1"/>
    </source>
</evidence>
<dbReference type="GO" id="GO:0006270">
    <property type="term" value="P:DNA replication initiation"/>
    <property type="evidence" value="ECO:0007669"/>
    <property type="project" value="UniProtKB-UniRule"/>
</dbReference>